<sequence>MNRLKYSAILFFVLVTLSGCKKNNSLVDNKFYDKTFKWQIFVPDDYEKVDLKQKLDVKGDTTLAKKKHSIVVFKKDEANYFSVNYEDFFGSDIRALDLNMKLKDFLLLKDIGKIYPKGKMGDYSVSTEYISGLPFRRAKIEITEYEKKVVTLVLFSRGFNGRIFINSIVYENEDDGKEMIDLFKKSTFKK</sequence>
<accession>A0A444VWP1</accession>
<comment type="caution">
    <text evidence="1">The sequence shown here is derived from an EMBL/GenBank/DDBJ whole genome shotgun (WGS) entry which is preliminary data.</text>
</comment>
<gene>
    <name evidence="1" type="ORF">NU08_2904</name>
</gene>
<dbReference type="Proteomes" id="UP000290433">
    <property type="component" value="Unassembled WGS sequence"/>
</dbReference>
<dbReference type="RefSeq" id="WP_129747801.1">
    <property type="nucleotide sequence ID" value="NZ_JUIV01000011.1"/>
</dbReference>
<protein>
    <recommendedName>
        <fullName evidence="3">Lipoprotein</fullName>
    </recommendedName>
</protein>
<name>A0A444VWP1_9FLAO</name>
<evidence type="ECO:0000313" key="1">
    <source>
        <dbReference type="EMBL" id="RYJ38001.1"/>
    </source>
</evidence>
<evidence type="ECO:0008006" key="3">
    <source>
        <dbReference type="Google" id="ProtNLM"/>
    </source>
</evidence>
<dbReference type="OrthoDB" id="1492466at2"/>
<reference evidence="1 2" key="1">
    <citation type="submission" date="2014-12" db="EMBL/GenBank/DDBJ databases">
        <title>Genome sequence of Flavobacterium anhuiense RCM74.</title>
        <authorList>
            <person name="Kim J.F."/>
            <person name="Song J.Y."/>
            <person name="Kwak M.-J."/>
            <person name="Lee S.-W."/>
        </authorList>
    </citation>
    <scope>NUCLEOTIDE SEQUENCE [LARGE SCALE GENOMIC DNA]</scope>
    <source>
        <strain evidence="1 2">RCM74</strain>
    </source>
</reference>
<dbReference type="EMBL" id="JUIV01000011">
    <property type="protein sequence ID" value="RYJ38001.1"/>
    <property type="molecule type" value="Genomic_DNA"/>
</dbReference>
<evidence type="ECO:0000313" key="2">
    <source>
        <dbReference type="Proteomes" id="UP000290433"/>
    </source>
</evidence>
<dbReference type="PROSITE" id="PS51257">
    <property type="entry name" value="PROKAR_LIPOPROTEIN"/>
    <property type="match status" value="1"/>
</dbReference>
<dbReference type="AlphaFoldDB" id="A0A444VWP1"/>
<organism evidence="1 2">
    <name type="scientific">Flavobacterium anhuiense</name>
    <dbReference type="NCBI Taxonomy" id="459526"/>
    <lineage>
        <taxon>Bacteria</taxon>
        <taxon>Pseudomonadati</taxon>
        <taxon>Bacteroidota</taxon>
        <taxon>Flavobacteriia</taxon>
        <taxon>Flavobacteriales</taxon>
        <taxon>Flavobacteriaceae</taxon>
        <taxon>Flavobacterium</taxon>
    </lineage>
</organism>
<proteinExistence type="predicted"/>